<organism evidence="3 4">
    <name type="scientific">Cyprinus carpio</name>
    <name type="common">Common carp</name>
    <dbReference type="NCBI Taxonomy" id="7962"/>
    <lineage>
        <taxon>Eukaryota</taxon>
        <taxon>Metazoa</taxon>
        <taxon>Chordata</taxon>
        <taxon>Craniata</taxon>
        <taxon>Vertebrata</taxon>
        <taxon>Euteleostomi</taxon>
        <taxon>Actinopterygii</taxon>
        <taxon>Neopterygii</taxon>
        <taxon>Teleostei</taxon>
        <taxon>Ostariophysi</taxon>
        <taxon>Cypriniformes</taxon>
        <taxon>Cyprinidae</taxon>
        <taxon>Cyprininae</taxon>
        <taxon>Cyprinus</taxon>
    </lineage>
</organism>
<proteinExistence type="predicted"/>
<protein>
    <submittedName>
        <fullName evidence="3">Si:dkey-276j7.2</fullName>
    </submittedName>
</protein>
<sequence length="248" mass="27923">MSAHSLKMTASVQFIRKLLGKGSCATSNLLNTGHKTQKNTTDYKTIRNKDGRSHKRNIVQSQDKTTEQYMRKSVVLRRKENETFGFDIQKSSVERSISAEQDLGSCVCWVEENSLAESNGLMTGELSRHLLTSCKQQYHSNFLNTKISLYLTSGDVIITVNNVYISGSTPQQIKDLVKKSSILMLEIIRGATEKQRQLLRKLYLLQQQFTEKCEELQTLITEEVHLTGGAVENIQKPYTLPTGSSASI</sequence>
<dbReference type="SUPFAM" id="SSF50156">
    <property type="entry name" value="PDZ domain-like"/>
    <property type="match status" value="1"/>
</dbReference>
<comment type="subcellular location">
    <subcellularLocation>
        <location evidence="1">Cytoplasm</location>
    </subcellularLocation>
</comment>
<dbReference type="Gene3D" id="2.30.42.10">
    <property type="match status" value="1"/>
</dbReference>
<reference evidence="3" key="1">
    <citation type="submission" date="2025-08" db="UniProtKB">
        <authorList>
            <consortium name="Ensembl"/>
        </authorList>
    </citation>
    <scope>IDENTIFICATION</scope>
</reference>
<dbReference type="Proteomes" id="UP000694700">
    <property type="component" value="Unplaced"/>
</dbReference>
<evidence type="ECO:0000313" key="3">
    <source>
        <dbReference type="Ensembl" id="ENSCCRP00015089126.1"/>
    </source>
</evidence>
<evidence type="ECO:0000313" key="4">
    <source>
        <dbReference type="Proteomes" id="UP000694700"/>
    </source>
</evidence>
<name>A0A8C1Y347_CYPCA</name>
<dbReference type="GO" id="GO:0005737">
    <property type="term" value="C:cytoplasm"/>
    <property type="evidence" value="ECO:0007669"/>
    <property type="project" value="UniProtKB-SubCell"/>
</dbReference>
<accession>A0A8C1Y347</accession>
<dbReference type="PANTHER" id="PTHR15963:SF1">
    <property type="entry name" value="CYTOHESIN-INTERACTING PROTEIN"/>
    <property type="match status" value="1"/>
</dbReference>
<dbReference type="InterPro" id="IPR052122">
    <property type="entry name" value="Intracell_Traff_Signaling_Reg"/>
</dbReference>
<evidence type="ECO:0000256" key="1">
    <source>
        <dbReference type="ARBA" id="ARBA00004496"/>
    </source>
</evidence>
<dbReference type="AlphaFoldDB" id="A0A8C1Y347"/>
<dbReference type="InterPro" id="IPR036034">
    <property type="entry name" value="PDZ_sf"/>
</dbReference>
<dbReference type="Ensembl" id="ENSCCRT00015091998.1">
    <property type="protein sequence ID" value="ENSCCRP00015089126.1"/>
    <property type="gene ID" value="ENSCCRG00015035958.1"/>
</dbReference>
<dbReference type="PANTHER" id="PTHR15963">
    <property type="entry name" value="GENERAL RECEPTOR FOR PHOSPHOINOSITIDES 1-ASSOCIATED SCAFFOLD PROTEIN-RELATED"/>
    <property type="match status" value="1"/>
</dbReference>
<evidence type="ECO:0000256" key="2">
    <source>
        <dbReference type="ARBA" id="ARBA00022490"/>
    </source>
</evidence>
<keyword evidence="2" id="KW-0963">Cytoplasm</keyword>